<dbReference type="PANTHER" id="PTHR30231">
    <property type="entry name" value="DNA POLYMERASE III SUBUNIT EPSILON"/>
    <property type="match status" value="1"/>
</dbReference>
<dbReference type="InterPro" id="IPR003647">
    <property type="entry name" value="Intron_nuc_1_rpt"/>
</dbReference>
<dbReference type="Pfam" id="PF00929">
    <property type="entry name" value="RNase_T"/>
    <property type="match status" value="1"/>
</dbReference>
<dbReference type="Gene3D" id="1.10.10.10">
    <property type="entry name" value="Winged helix-like DNA-binding domain superfamily/Winged helix DNA-binding domain"/>
    <property type="match status" value="1"/>
</dbReference>
<keyword evidence="2" id="KW-0378">Hydrolase</keyword>
<dbReference type="CDD" id="cd06127">
    <property type="entry name" value="DEDDh"/>
    <property type="match status" value="1"/>
</dbReference>
<dbReference type="SMART" id="SM00497">
    <property type="entry name" value="IENR1"/>
    <property type="match status" value="1"/>
</dbReference>
<evidence type="ECO:0000256" key="3">
    <source>
        <dbReference type="ARBA" id="ARBA00022839"/>
    </source>
</evidence>
<dbReference type="InterPro" id="IPR011990">
    <property type="entry name" value="TPR-like_helical_dom_sf"/>
</dbReference>
<evidence type="ECO:0000256" key="2">
    <source>
        <dbReference type="ARBA" id="ARBA00022801"/>
    </source>
</evidence>
<organism evidence="6 7">
    <name type="scientific">Candidatus Scatomonas pullistercoris</name>
    <dbReference type="NCBI Taxonomy" id="2840920"/>
    <lineage>
        <taxon>Bacteria</taxon>
        <taxon>Bacillati</taxon>
        <taxon>Bacillota</taxon>
        <taxon>Clostridia</taxon>
        <taxon>Lachnospirales</taxon>
        <taxon>Lachnospiraceae</taxon>
        <taxon>Lachnospiraceae incertae sedis</taxon>
        <taxon>Candidatus Scatomonas</taxon>
    </lineage>
</organism>
<name>A0A9D1TAJ4_9FIRM</name>
<dbReference type="GO" id="GO:0003677">
    <property type="term" value="F:DNA binding"/>
    <property type="evidence" value="ECO:0007669"/>
    <property type="project" value="InterPro"/>
</dbReference>
<dbReference type="GO" id="GO:0008408">
    <property type="term" value="F:3'-5' exonuclease activity"/>
    <property type="evidence" value="ECO:0007669"/>
    <property type="project" value="TreeGrafter"/>
</dbReference>
<comment type="caution">
    <text evidence="6">The sequence shown here is derived from an EMBL/GenBank/DDBJ whole genome shotgun (WGS) entry which is preliminary data.</text>
</comment>
<dbReference type="SUPFAM" id="SSF48452">
    <property type="entry name" value="TPR-like"/>
    <property type="match status" value="1"/>
</dbReference>
<dbReference type="NCBIfam" id="TIGR00573">
    <property type="entry name" value="dnaq"/>
    <property type="match status" value="1"/>
</dbReference>
<dbReference type="PANTHER" id="PTHR30231:SF4">
    <property type="entry name" value="PROTEIN NEN2"/>
    <property type="match status" value="1"/>
</dbReference>
<dbReference type="SUPFAM" id="SSF53098">
    <property type="entry name" value="Ribonuclease H-like"/>
    <property type="match status" value="1"/>
</dbReference>
<dbReference type="InterPro" id="IPR036388">
    <property type="entry name" value="WH-like_DNA-bd_sf"/>
</dbReference>
<keyword evidence="4" id="KW-0175">Coiled coil</keyword>
<dbReference type="Proteomes" id="UP000824169">
    <property type="component" value="Unassembled WGS sequence"/>
</dbReference>
<dbReference type="InterPro" id="IPR006054">
    <property type="entry name" value="DnaQ"/>
</dbReference>
<feature type="coiled-coil region" evidence="4">
    <location>
        <begin position="533"/>
        <end position="560"/>
    </location>
</feature>
<protein>
    <submittedName>
        <fullName evidence="6">3'-5' exoribonuclease</fullName>
    </submittedName>
</protein>
<dbReference type="GO" id="GO:0003887">
    <property type="term" value="F:DNA-directed DNA polymerase activity"/>
    <property type="evidence" value="ECO:0007669"/>
    <property type="project" value="InterPro"/>
</dbReference>
<dbReference type="SMART" id="SM00479">
    <property type="entry name" value="EXOIII"/>
    <property type="match status" value="1"/>
</dbReference>
<reference evidence="6" key="1">
    <citation type="submission" date="2020-10" db="EMBL/GenBank/DDBJ databases">
        <authorList>
            <person name="Gilroy R."/>
        </authorList>
    </citation>
    <scope>NUCLEOTIDE SEQUENCE</scope>
    <source>
        <strain evidence="6">CHK188-20938</strain>
    </source>
</reference>
<keyword evidence="3" id="KW-0269">Exonuclease</keyword>
<dbReference type="InterPro" id="IPR013520">
    <property type="entry name" value="Ribonucl_H"/>
</dbReference>
<evidence type="ECO:0000313" key="7">
    <source>
        <dbReference type="Proteomes" id="UP000824169"/>
    </source>
</evidence>
<dbReference type="SUPFAM" id="SSF64496">
    <property type="entry name" value="DNA-binding domain of intron-encoded endonucleases"/>
    <property type="match status" value="1"/>
</dbReference>
<proteinExistence type="predicted"/>
<dbReference type="InterPro" id="IPR036397">
    <property type="entry name" value="RNaseH_sf"/>
</dbReference>
<dbReference type="InterPro" id="IPR012337">
    <property type="entry name" value="RNaseH-like_sf"/>
</dbReference>
<sequence>MGIFDKLFKKKAIESQQSIPVKQDKQEKTTVNMVTQKAEPTVKEQLIRGYVGTYKKQVDYATVKELKKRYIAFDVETTGLSPMNDKIIEVAAVLFENGEIIKGYSSLVNPEVFIPYSATAINHITNEMVKDAPKECIVYAELVDFLGDALKQQTTICAHNASFDMNFLSETLMRLGYDGKISYVDTLSLSRSLIKGLHNYKQDTVAMFFDLVNNQSHRAVTDAEICGKILWNLLQIEEKEEEKRLRNLEKSKPCDEEMEICAYIQNCIMKKGGDSKWLGFYKNSSNYVDVSYLYSILKFKCAKKGKYIIVEKSSVGKLNCNIEPCTMSEGGSDYVRVYFNSPFELEPLESYLFSIYAKCRKSALDYFKFNKRYEAEHKNSPAMLNHLSDMDVAALLESAEKRKLTEKVVSETIKNSNDKSRISREDIIIQPIHNRVPLAGIRNKNNWENGYDEGYPFWEKGDNLRKEGNVEDAIKLFDQARYNGYDAPVLYDSYAMAYHKLKDYANEIDILDEGIVRERKNGINVSRLEARRDKAIQLLYKQQEAKKKKLEKEQIKNENIKNISETSTKITGRAILQLTDDMTLIKRYDTIAQAVRETGVNSKSIRDAAKGVQKHAGGYVWKYADEIGD</sequence>
<evidence type="ECO:0000256" key="4">
    <source>
        <dbReference type="SAM" id="Coils"/>
    </source>
</evidence>
<evidence type="ECO:0000256" key="1">
    <source>
        <dbReference type="ARBA" id="ARBA00022722"/>
    </source>
</evidence>
<dbReference type="EMBL" id="DVOO01000019">
    <property type="protein sequence ID" value="HIV25480.1"/>
    <property type="molecule type" value="Genomic_DNA"/>
</dbReference>
<evidence type="ECO:0000313" key="6">
    <source>
        <dbReference type="EMBL" id="HIV25480.1"/>
    </source>
</evidence>
<dbReference type="FunFam" id="3.30.420.10:FF:000045">
    <property type="entry name" value="3'-5' exonuclease DinG"/>
    <property type="match status" value="1"/>
</dbReference>
<dbReference type="Gene3D" id="3.30.420.10">
    <property type="entry name" value="Ribonuclease H-like superfamily/Ribonuclease H"/>
    <property type="match status" value="1"/>
</dbReference>
<dbReference type="GO" id="GO:0006260">
    <property type="term" value="P:DNA replication"/>
    <property type="evidence" value="ECO:0007669"/>
    <property type="project" value="InterPro"/>
</dbReference>
<dbReference type="Gene3D" id="1.25.40.10">
    <property type="entry name" value="Tetratricopeptide repeat domain"/>
    <property type="match status" value="1"/>
</dbReference>
<accession>A0A9D1TAJ4</accession>
<gene>
    <name evidence="6" type="ORF">IAB71_06805</name>
</gene>
<dbReference type="AlphaFoldDB" id="A0A9D1TAJ4"/>
<reference evidence="6" key="2">
    <citation type="journal article" date="2021" name="PeerJ">
        <title>Extensive microbial diversity within the chicken gut microbiome revealed by metagenomics and culture.</title>
        <authorList>
            <person name="Gilroy R."/>
            <person name="Ravi A."/>
            <person name="Getino M."/>
            <person name="Pursley I."/>
            <person name="Horton D.L."/>
            <person name="Alikhan N.F."/>
            <person name="Baker D."/>
            <person name="Gharbi K."/>
            <person name="Hall N."/>
            <person name="Watson M."/>
            <person name="Adriaenssens E.M."/>
            <person name="Foster-Nyarko E."/>
            <person name="Jarju S."/>
            <person name="Secka A."/>
            <person name="Antonio M."/>
            <person name="Oren A."/>
            <person name="Chaudhuri R.R."/>
            <person name="La Ragione R."/>
            <person name="Hildebrand F."/>
            <person name="Pallen M.J."/>
        </authorList>
    </citation>
    <scope>NUCLEOTIDE SEQUENCE</scope>
    <source>
        <strain evidence="6">CHK188-20938</strain>
    </source>
</reference>
<keyword evidence="1" id="KW-0540">Nuclease</keyword>
<evidence type="ECO:0000259" key="5">
    <source>
        <dbReference type="SMART" id="SM00479"/>
    </source>
</evidence>
<feature type="domain" description="Exonuclease" evidence="5">
    <location>
        <begin position="69"/>
        <end position="239"/>
    </location>
</feature>